<dbReference type="InParanoid" id="A0A0D0ALD9"/>
<dbReference type="Proteomes" id="UP000054485">
    <property type="component" value="Unassembled WGS sequence"/>
</dbReference>
<reference evidence="3 4" key="1">
    <citation type="submission" date="2014-04" db="EMBL/GenBank/DDBJ databases">
        <authorList>
            <consortium name="DOE Joint Genome Institute"/>
            <person name="Kuo A."/>
            <person name="Ruytinx J."/>
            <person name="Rineau F."/>
            <person name="Colpaert J."/>
            <person name="Kohler A."/>
            <person name="Nagy L.G."/>
            <person name="Floudas D."/>
            <person name="Copeland A."/>
            <person name="Barry K.W."/>
            <person name="Cichocki N."/>
            <person name="Veneault-Fourrey C."/>
            <person name="LaButti K."/>
            <person name="Lindquist E.A."/>
            <person name="Lipzen A."/>
            <person name="Lundell T."/>
            <person name="Morin E."/>
            <person name="Murat C."/>
            <person name="Sun H."/>
            <person name="Tunlid A."/>
            <person name="Henrissat B."/>
            <person name="Grigoriev I.V."/>
            <person name="Hibbett D.S."/>
            <person name="Martin F."/>
            <person name="Nordberg H.P."/>
            <person name="Cantor M.N."/>
            <person name="Hua S.X."/>
        </authorList>
    </citation>
    <scope>NUCLEOTIDE SEQUENCE [LARGE SCALE GENOMIC DNA]</scope>
    <source>
        <strain evidence="3 4">UH-Slu-Lm8-n1</strain>
    </source>
</reference>
<dbReference type="PANTHER" id="PTHR42034">
    <property type="entry name" value="CHROMOSOME 7, WHOLE GENOME SHOTGUN SEQUENCE-RELATED"/>
    <property type="match status" value="1"/>
</dbReference>
<dbReference type="OrthoDB" id="2548233at2759"/>
<evidence type="ECO:0000313" key="3">
    <source>
        <dbReference type="EMBL" id="KIK35077.1"/>
    </source>
</evidence>
<accession>A0A0D0ALD9</accession>
<dbReference type="GO" id="GO:0016407">
    <property type="term" value="F:acetyltransferase activity"/>
    <property type="evidence" value="ECO:0007669"/>
    <property type="project" value="InterPro"/>
</dbReference>
<dbReference type="InterPro" id="IPR023213">
    <property type="entry name" value="CAT-like_dom_sf"/>
</dbReference>
<dbReference type="STRING" id="930992.A0A0D0ALD9"/>
<dbReference type="EMBL" id="KN835665">
    <property type="protein sequence ID" value="KIK35077.1"/>
    <property type="molecule type" value="Genomic_DNA"/>
</dbReference>
<gene>
    <name evidence="3" type="ORF">CY34DRAFT_110034</name>
</gene>
<evidence type="ECO:0000256" key="1">
    <source>
        <dbReference type="ARBA" id="ARBA00006439"/>
    </source>
</evidence>
<dbReference type="GO" id="GO:0043386">
    <property type="term" value="P:mycotoxin biosynthetic process"/>
    <property type="evidence" value="ECO:0007669"/>
    <property type="project" value="InterPro"/>
</dbReference>
<proteinExistence type="inferred from homology"/>
<protein>
    <submittedName>
        <fullName evidence="3">Uncharacterized protein</fullName>
    </submittedName>
</protein>
<evidence type="ECO:0000313" key="4">
    <source>
        <dbReference type="Proteomes" id="UP000054485"/>
    </source>
</evidence>
<dbReference type="InterPro" id="IPR009992">
    <property type="entry name" value="Tri3/Sat12/Sat16/Mac1"/>
</dbReference>
<evidence type="ECO:0000256" key="2">
    <source>
        <dbReference type="ARBA" id="ARBA00022679"/>
    </source>
</evidence>
<dbReference type="HOGENOM" id="CLU_532139_0_0_1"/>
<dbReference type="Gene3D" id="3.30.559.10">
    <property type="entry name" value="Chloramphenicol acetyltransferase-like domain"/>
    <property type="match status" value="1"/>
</dbReference>
<organism evidence="3 4">
    <name type="scientific">Suillus luteus UH-Slu-Lm8-n1</name>
    <dbReference type="NCBI Taxonomy" id="930992"/>
    <lineage>
        <taxon>Eukaryota</taxon>
        <taxon>Fungi</taxon>
        <taxon>Dikarya</taxon>
        <taxon>Basidiomycota</taxon>
        <taxon>Agaricomycotina</taxon>
        <taxon>Agaricomycetes</taxon>
        <taxon>Agaricomycetidae</taxon>
        <taxon>Boletales</taxon>
        <taxon>Suillineae</taxon>
        <taxon>Suillaceae</taxon>
        <taxon>Suillus</taxon>
    </lineage>
</organism>
<sequence>MANLLARYDLEQFKWKPFTGDGARNGRARPLGGVEHVQDIFNRHLKGDQTLFFGLTIDLHDPVDIAKLGSSAQECWSWLRFQVPTIASSIIGSDHELPVMTYTTASPEEISQWAQRTFIIHSSYIDLDELRVNEGMKEVPSSDGDHTWMHLVPGDIVNGAVSKFGLLFHTHHSPFDGAGLKIVMNRYLAQLVKVLSDSGASESIEWGNELDNLPPSAYNILNTSEPLPVSPDSPEEPSFDHEYYKSFASVLSGFGAAAKDTYGFSTRPKDTEWPKTRRAEVLFTSEESAAIQSASKIYGFTLTHLAHAALAMVVIADNPPNPASSSHFMNNVSLANFRNRLDPDHALHPGYVLGVFMTRIPVSAFLSPDGSVLPLDKDMLLRVAEIAKGQYRAHKELPAGLSTMPQVGEIYASVTIPAASANVLPPNQCFSFSSDGKGENYLNRIFADDAGKLVLEVTKFFTSLNRFDPGPFFRLSSWGGVIELGADYNSNLVKMEEAMGYLDMWKRFLLLVVE</sequence>
<dbReference type="Pfam" id="PF07428">
    <property type="entry name" value="Tri3"/>
    <property type="match status" value="1"/>
</dbReference>
<dbReference type="Gene3D" id="3.30.559.30">
    <property type="entry name" value="Nonribosomal peptide synthetase, condensation domain"/>
    <property type="match status" value="1"/>
</dbReference>
<dbReference type="AlphaFoldDB" id="A0A0D0ALD9"/>
<keyword evidence="4" id="KW-1185">Reference proteome</keyword>
<reference evidence="4" key="2">
    <citation type="submission" date="2015-01" db="EMBL/GenBank/DDBJ databases">
        <title>Evolutionary Origins and Diversification of the Mycorrhizal Mutualists.</title>
        <authorList>
            <consortium name="DOE Joint Genome Institute"/>
            <consortium name="Mycorrhizal Genomics Consortium"/>
            <person name="Kohler A."/>
            <person name="Kuo A."/>
            <person name="Nagy L.G."/>
            <person name="Floudas D."/>
            <person name="Copeland A."/>
            <person name="Barry K.W."/>
            <person name="Cichocki N."/>
            <person name="Veneault-Fourrey C."/>
            <person name="LaButti K."/>
            <person name="Lindquist E.A."/>
            <person name="Lipzen A."/>
            <person name="Lundell T."/>
            <person name="Morin E."/>
            <person name="Murat C."/>
            <person name="Riley R."/>
            <person name="Ohm R."/>
            <person name="Sun H."/>
            <person name="Tunlid A."/>
            <person name="Henrissat B."/>
            <person name="Grigoriev I.V."/>
            <person name="Hibbett D.S."/>
            <person name="Martin F."/>
        </authorList>
    </citation>
    <scope>NUCLEOTIDE SEQUENCE [LARGE SCALE GENOMIC DNA]</scope>
    <source>
        <strain evidence="4">UH-Slu-Lm8-n1</strain>
    </source>
</reference>
<dbReference type="SUPFAM" id="SSF52777">
    <property type="entry name" value="CoA-dependent acyltransferases"/>
    <property type="match status" value="1"/>
</dbReference>
<keyword evidence="2" id="KW-0808">Transferase</keyword>
<dbReference type="PANTHER" id="PTHR42034:SF1">
    <property type="entry name" value="CONDENSATION DOMAIN-CONTAINING PROTEIN"/>
    <property type="match status" value="1"/>
</dbReference>
<name>A0A0D0ALD9_9AGAM</name>
<comment type="similarity">
    <text evidence="1">Belongs to the trichothecene O-acetyltransferase family.</text>
</comment>